<proteinExistence type="inferred from homology"/>
<accession>A0A944MAX7</accession>
<dbReference type="InterPro" id="IPR001109">
    <property type="entry name" value="Hydrogenase_HupF/HypC"/>
</dbReference>
<sequence length="100" mass="11134">MCIGVPMRVLSTQPGQAVCEGMGETRLVDTLLVGEQKVGSWLLVFLDTAREILSEERAKEITQALQALKLAIRGEREIDHLFSDLVNREPQLPAHLRPAE</sequence>
<dbReference type="InterPro" id="IPR019812">
    <property type="entry name" value="Hydgase_assmbl_chp_CS"/>
</dbReference>
<dbReference type="Gene3D" id="2.30.30.140">
    <property type="match status" value="1"/>
</dbReference>
<dbReference type="SUPFAM" id="SSF159127">
    <property type="entry name" value="HupF/HypC-like"/>
    <property type="match status" value="1"/>
</dbReference>
<evidence type="ECO:0000313" key="3">
    <source>
        <dbReference type="Proteomes" id="UP000770889"/>
    </source>
</evidence>
<dbReference type="PROSITE" id="PS01097">
    <property type="entry name" value="HUPF_HYPC"/>
    <property type="match status" value="1"/>
</dbReference>
<comment type="similarity">
    <text evidence="1">Belongs to the HupF/HypC family.</text>
</comment>
<evidence type="ECO:0000256" key="1">
    <source>
        <dbReference type="ARBA" id="ARBA00006018"/>
    </source>
</evidence>
<dbReference type="PRINTS" id="PR00445">
    <property type="entry name" value="HUPFHYPC"/>
</dbReference>
<dbReference type="Pfam" id="PF01455">
    <property type="entry name" value="HupF_HypC"/>
    <property type="match status" value="1"/>
</dbReference>
<dbReference type="NCBIfam" id="TIGR00074">
    <property type="entry name" value="hypC_hupF"/>
    <property type="match status" value="1"/>
</dbReference>
<reference evidence="2 3" key="1">
    <citation type="submission" date="2021-05" db="EMBL/GenBank/DDBJ databases">
        <title>Genetic and Functional Diversity in Clade A Lucinid endosymbionts from the Bahamas.</title>
        <authorList>
            <person name="Giani N.M."/>
            <person name="Engel A.S."/>
            <person name="Campbell B.J."/>
        </authorList>
    </citation>
    <scope>NUCLEOTIDE SEQUENCE [LARGE SCALE GENOMIC DNA]</scope>
    <source>
        <strain evidence="2">LUC16012Gg_MoonRockCtena</strain>
    </source>
</reference>
<organism evidence="2 3">
    <name type="scientific">Candidatus Thiodiazotropha taylori</name>
    <dbReference type="NCBI Taxonomy" id="2792791"/>
    <lineage>
        <taxon>Bacteria</taxon>
        <taxon>Pseudomonadati</taxon>
        <taxon>Pseudomonadota</taxon>
        <taxon>Gammaproteobacteria</taxon>
        <taxon>Chromatiales</taxon>
        <taxon>Sedimenticolaceae</taxon>
        <taxon>Candidatus Thiodiazotropha</taxon>
    </lineage>
</organism>
<dbReference type="AlphaFoldDB" id="A0A944MAX7"/>
<dbReference type="EMBL" id="JAHHGM010000015">
    <property type="protein sequence ID" value="MBT2990280.1"/>
    <property type="molecule type" value="Genomic_DNA"/>
</dbReference>
<evidence type="ECO:0000313" key="2">
    <source>
        <dbReference type="EMBL" id="MBT2990280.1"/>
    </source>
</evidence>
<dbReference type="Proteomes" id="UP000770889">
    <property type="component" value="Unassembled WGS sequence"/>
</dbReference>
<comment type="caution">
    <text evidence="2">The sequence shown here is derived from an EMBL/GenBank/DDBJ whole genome shotgun (WGS) entry which is preliminary data.</text>
</comment>
<dbReference type="GO" id="GO:1902670">
    <property type="term" value="F:carbon dioxide binding"/>
    <property type="evidence" value="ECO:0007669"/>
    <property type="project" value="TreeGrafter"/>
</dbReference>
<dbReference type="GO" id="GO:0051604">
    <property type="term" value="P:protein maturation"/>
    <property type="evidence" value="ECO:0007669"/>
    <property type="project" value="TreeGrafter"/>
</dbReference>
<gene>
    <name evidence="2" type="ORF">KME65_15100</name>
</gene>
<protein>
    <submittedName>
        <fullName evidence="2">HypC/HybG/HupF family hydrogenase formation chaperone</fullName>
    </submittedName>
</protein>
<dbReference type="PANTHER" id="PTHR35177">
    <property type="entry name" value="HYDROGENASE MATURATION FACTOR HYBG"/>
    <property type="match status" value="1"/>
</dbReference>
<dbReference type="PANTHER" id="PTHR35177:SF2">
    <property type="entry name" value="HYDROGENASE MATURATION FACTOR HYBG"/>
    <property type="match status" value="1"/>
</dbReference>
<name>A0A944MAX7_9GAMM</name>
<dbReference type="GO" id="GO:0005506">
    <property type="term" value="F:iron ion binding"/>
    <property type="evidence" value="ECO:0007669"/>
    <property type="project" value="TreeGrafter"/>
</dbReference>